<dbReference type="InterPro" id="IPR008557">
    <property type="entry name" value="PhoX"/>
</dbReference>
<gene>
    <name evidence="1" type="ORF">QEH59_06095</name>
</gene>
<evidence type="ECO:0000313" key="1">
    <source>
        <dbReference type="EMBL" id="MDQ8193986.1"/>
    </source>
</evidence>
<protein>
    <submittedName>
        <fullName evidence="1">DUF839 domain-containing protein</fullName>
    </submittedName>
</protein>
<accession>A0ABU1AJQ7</accession>
<evidence type="ECO:0000313" key="2">
    <source>
        <dbReference type="Proteomes" id="UP001243717"/>
    </source>
</evidence>
<name>A0ABU1AJQ7_9BACT</name>
<comment type="caution">
    <text evidence="1">The sequence shown here is derived from an EMBL/GenBank/DDBJ whole genome shotgun (WGS) entry which is preliminary data.</text>
</comment>
<dbReference type="Pfam" id="PF05787">
    <property type="entry name" value="PhoX"/>
    <property type="match status" value="1"/>
</dbReference>
<dbReference type="PANTHER" id="PTHR35399">
    <property type="entry name" value="SLR8030 PROTEIN"/>
    <property type="match status" value="1"/>
</dbReference>
<dbReference type="Proteomes" id="UP001243717">
    <property type="component" value="Unassembled WGS sequence"/>
</dbReference>
<sequence>MDIDNVESPDDDLRYQGYKKGAARGESMWYADGEVYFACTNGGAKELGQIFRYTPSQYEGTPLELEAPSHIELFIESNDQTLLKNCDNLTIANNGALFICGDADDTCKIVGITPEGKLFEFARNAYTDSEPTGACFSLDGKTMFVNIQKNGMTLAITGPWEKLIS</sequence>
<dbReference type="PANTHER" id="PTHR35399:SF4">
    <property type="entry name" value="MEMBRANE PROTEIN"/>
    <property type="match status" value="1"/>
</dbReference>
<proteinExistence type="predicted"/>
<dbReference type="SUPFAM" id="SSF63829">
    <property type="entry name" value="Calcium-dependent phosphotriesterase"/>
    <property type="match status" value="1"/>
</dbReference>
<dbReference type="RefSeq" id="WP_308984469.1">
    <property type="nucleotide sequence ID" value="NZ_JARXIC010000007.1"/>
</dbReference>
<organism evidence="1 2">
    <name type="scientific">Thalassobacterium sedimentorum</name>
    <dbReference type="NCBI Taxonomy" id="3041258"/>
    <lineage>
        <taxon>Bacteria</taxon>
        <taxon>Pseudomonadati</taxon>
        <taxon>Verrucomicrobiota</taxon>
        <taxon>Opitutia</taxon>
        <taxon>Puniceicoccales</taxon>
        <taxon>Coraliomargaritaceae</taxon>
        <taxon>Thalassobacterium</taxon>
    </lineage>
</organism>
<keyword evidence="2" id="KW-1185">Reference proteome</keyword>
<dbReference type="EMBL" id="JARXIC010000007">
    <property type="protein sequence ID" value="MDQ8193986.1"/>
    <property type="molecule type" value="Genomic_DNA"/>
</dbReference>
<reference evidence="1 2" key="1">
    <citation type="submission" date="2023-04" db="EMBL/GenBank/DDBJ databases">
        <title>A novel bacteria isolated from coastal sediment.</title>
        <authorList>
            <person name="Liu X.-J."/>
            <person name="Du Z.-J."/>
        </authorList>
    </citation>
    <scope>NUCLEOTIDE SEQUENCE [LARGE SCALE GENOMIC DNA]</scope>
    <source>
        <strain evidence="1 2">SDUM461004</strain>
    </source>
</reference>